<dbReference type="InParanoid" id="A0A1D3CWX6"/>
<evidence type="ECO:0000313" key="3">
    <source>
        <dbReference type="Proteomes" id="UP000095192"/>
    </source>
</evidence>
<dbReference type="EMBL" id="JROU02001658">
    <property type="protein sequence ID" value="OEH75699.1"/>
    <property type="molecule type" value="Genomic_DNA"/>
</dbReference>
<feature type="signal peptide" evidence="1">
    <location>
        <begin position="1"/>
        <end position="15"/>
    </location>
</feature>
<dbReference type="AlphaFoldDB" id="A0A1D3CWX6"/>
<organism evidence="2 3">
    <name type="scientific">Cyclospora cayetanensis</name>
    <dbReference type="NCBI Taxonomy" id="88456"/>
    <lineage>
        <taxon>Eukaryota</taxon>
        <taxon>Sar</taxon>
        <taxon>Alveolata</taxon>
        <taxon>Apicomplexa</taxon>
        <taxon>Conoidasida</taxon>
        <taxon>Coccidia</taxon>
        <taxon>Eucoccidiorida</taxon>
        <taxon>Eimeriorina</taxon>
        <taxon>Eimeriidae</taxon>
        <taxon>Cyclospora</taxon>
    </lineage>
</organism>
<proteinExistence type="predicted"/>
<comment type="caution">
    <text evidence="2">The sequence shown here is derived from an EMBL/GenBank/DDBJ whole genome shotgun (WGS) entry which is preliminary data.</text>
</comment>
<feature type="chain" id="PRO_5013085427" evidence="1">
    <location>
        <begin position="16"/>
        <end position="105"/>
    </location>
</feature>
<dbReference type="VEuPathDB" id="ToxoDB:cyc_08961"/>
<accession>A0A1D3CWX6</accession>
<protein>
    <submittedName>
        <fullName evidence="2">Uncharacterized protein</fullName>
    </submittedName>
</protein>
<keyword evidence="1" id="KW-0732">Signal</keyword>
<keyword evidence="3" id="KW-1185">Reference proteome</keyword>
<name>A0A1D3CWX6_9EIME</name>
<sequence length="105" mass="11880">MTLSWQVVRTPVAVRLLCLDLRWCCRVVLHVVKATISIAAIEPLMDMNRSGLHTAPNVCFSKILIHYLLQWQQVKGTIVGASGMLVQESLSTFDYLEFFDDSLLN</sequence>
<gene>
    <name evidence="2" type="ORF">cyc_08961</name>
</gene>
<evidence type="ECO:0000256" key="1">
    <source>
        <dbReference type="SAM" id="SignalP"/>
    </source>
</evidence>
<reference evidence="2 3" key="1">
    <citation type="journal article" date="2016" name="BMC Genomics">
        <title>Comparative genomics reveals Cyclospora cayetanensis possesses coccidia-like metabolism and invasion components but unique surface antigens.</title>
        <authorList>
            <person name="Liu S."/>
            <person name="Wang L."/>
            <person name="Zheng H."/>
            <person name="Xu Z."/>
            <person name="Roellig D.M."/>
            <person name="Li N."/>
            <person name="Frace M.A."/>
            <person name="Tang K."/>
            <person name="Arrowood M.J."/>
            <person name="Moss D.M."/>
            <person name="Zhang L."/>
            <person name="Feng Y."/>
            <person name="Xiao L."/>
        </authorList>
    </citation>
    <scope>NUCLEOTIDE SEQUENCE [LARGE SCALE GENOMIC DNA]</scope>
    <source>
        <strain evidence="2 3">CHN_HEN01</strain>
    </source>
</reference>
<evidence type="ECO:0000313" key="2">
    <source>
        <dbReference type="EMBL" id="OEH75699.1"/>
    </source>
</evidence>
<dbReference type="Proteomes" id="UP000095192">
    <property type="component" value="Unassembled WGS sequence"/>
</dbReference>